<feature type="transmembrane region" description="Helical" evidence="2">
    <location>
        <begin position="250"/>
        <end position="272"/>
    </location>
</feature>
<feature type="transmembrane region" description="Helical" evidence="2">
    <location>
        <begin position="212"/>
        <end position="244"/>
    </location>
</feature>
<feature type="transmembrane region" description="Helical" evidence="2">
    <location>
        <begin position="412"/>
        <end position="432"/>
    </location>
</feature>
<reference evidence="3 6" key="2">
    <citation type="submission" date="2017-12" db="EMBL/GenBank/DDBJ databases">
        <title>Pharmacopeia of the Arctic Ocean.</title>
        <authorList>
            <person name="Collins E."/>
            <person name="Ducluzeau A.-L."/>
        </authorList>
    </citation>
    <scope>NUCLEOTIDE SEQUENCE [LARGE SCALE GENOMIC DNA]</scope>
    <source>
        <strain evidence="3 6">DSM 23325</strain>
    </source>
</reference>
<dbReference type="RefSeq" id="WP_091196565.1">
    <property type="nucleotide sequence ID" value="NZ_FOKC01000002.1"/>
</dbReference>
<name>A0A1I0XHG4_9ACTN</name>
<feature type="transmembrane region" description="Helical" evidence="2">
    <location>
        <begin position="353"/>
        <end position="371"/>
    </location>
</feature>
<dbReference type="Proteomes" id="UP000199113">
    <property type="component" value="Unassembled WGS sequence"/>
</dbReference>
<feature type="transmembrane region" description="Helical" evidence="2">
    <location>
        <begin position="183"/>
        <end position="200"/>
    </location>
</feature>
<dbReference type="AlphaFoldDB" id="A0A1I0XHG4"/>
<evidence type="ECO:0000313" key="6">
    <source>
        <dbReference type="Proteomes" id="UP000233565"/>
    </source>
</evidence>
<feature type="transmembrane region" description="Helical" evidence="2">
    <location>
        <begin position="293"/>
        <end position="312"/>
    </location>
</feature>
<keyword evidence="2" id="KW-1133">Transmembrane helix</keyword>
<feature type="transmembrane region" description="Helical" evidence="2">
    <location>
        <begin position="159"/>
        <end position="177"/>
    </location>
</feature>
<keyword evidence="6" id="KW-1185">Reference proteome</keyword>
<keyword evidence="2" id="KW-0812">Transmembrane</keyword>
<dbReference type="STRING" id="748909.SAMN05192575_102419"/>
<keyword evidence="2" id="KW-0472">Membrane</keyword>
<evidence type="ECO:0000256" key="2">
    <source>
        <dbReference type="SAM" id="Phobius"/>
    </source>
</evidence>
<feature type="transmembrane region" description="Helical" evidence="2">
    <location>
        <begin position="324"/>
        <end position="341"/>
    </location>
</feature>
<sequence length="510" mass="53555">MSRGSRTVLVWLVTCLAALVALTGWSMASPPGSSPDDDYHLASIWCAQGVDPDRCASVEGEPGQRLLPLLASGAGTCFATDFAASGACQDDLTSTKPQVATGHGNWGGAYPPYFYRVMSVFIGPEVPRSVLAMRLASSVIVVALVAGLAALLPRRRRPLAAVPLVLTSVPLSLSVLASTNPSGWAVLGAATLWPALYVAFEVDGWRRNALAAFAVLAAFVGAGSRADGCLFVLMSVALVLIIRVRHLRRAPVVTAAAAVCFVLAAAIFLSSGHASALTESLGYTRPELTTTQLLLINLSSLPTLWLGAFSAGPLGRIGWLDTPLPPMVAMLTVAAWFGVLLQGWRRVFPAKLVALGLVGAALVVQPMYLLMQSHVLVGEGVQPRYVLPVLVIFTGLSLLGTRGTTLRLTPPAYWGIVAALGLAHAVALHVQVRRYVTGLDASKILFGDDLEWWWGVGPGPTLVWVAASLGFTWVTAAVLRQALVRPGRPRGSARAGFGAGRSSATPPHSA</sequence>
<feature type="compositionally biased region" description="Low complexity" evidence="1">
    <location>
        <begin position="488"/>
        <end position="504"/>
    </location>
</feature>
<dbReference type="Pfam" id="PF09913">
    <property type="entry name" value="DUF2142"/>
    <property type="match status" value="1"/>
</dbReference>
<dbReference type="EMBL" id="FOKC01000002">
    <property type="protein sequence ID" value="SFB00455.1"/>
    <property type="molecule type" value="Genomic_DNA"/>
</dbReference>
<proteinExistence type="predicted"/>
<dbReference type="OrthoDB" id="3266966at2"/>
<evidence type="ECO:0000313" key="4">
    <source>
        <dbReference type="EMBL" id="SFB00455.1"/>
    </source>
</evidence>
<accession>A0A1I0XHG4</accession>
<gene>
    <name evidence="3" type="ORF">CXG46_02095</name>
    <name evidence="4" type="ORF">SAMN05192575_102419</name>
</gene>
<evidence type="ECO:0000313" key="3">
    <source>
        <dbReference type="EMBL" id="PKH44358.1"/>
    </source>
</evidence>
<dbReference type="Proteomes" id="UP000233565">
    <property type="component" value="Unassembled WGS sequence"/>
</dbReference>
<feature type="transmembrane region" description="Helical" evidence="2">
    <location>
        <begin position="131"/>
        <end position="152"/>
    </location>
</feature>
<protein>
    <submittedName>
        <fullName evidence="3">DUF2142 domain-containing protein</fullName>
    </submittedName>
    <submittedName>
        <fullName evidence="4">Predicted membrane protein</fullName>
    </submittedName>
</protein>
<feature type="region of interest" description="Disordered" evidence="1">
    <location>
        <begin position="488"/>
        <end position="510"/>
    </location>
</feature>
<dbReference type="EMBL" id="PJBV01000010">
    <property type="protein sequence ID" value="PKH44358.1"/>
    <property type="molecule type" value="Genomic_DNA"/>
</dbReference>
<evidence type="ECO:0000313" key="5">
    <source>
        <dbReference type="Proteomes" id="UP000199113"/>
    </source>
</evidence>
<organism evidence="4 5">
    <name type="scientific">Nocardioides alpinus</name>
    <dbReference type="NCBI Taxonomy" id="748909"/>
    <lineage>
        <taxon>Bacteria</taxon>
        <taxon>Bacillati</taxon>
        <taxon>Actinomycetota</taxon>
        <taxon>Actinomycetes</taxon>
        <taxon>Propionibacteriales</taxon>
        <taxon>Nocardioidaceae</taxon>
        <taxon>Nocardioides</taxon>
    </lineage>
</organism>
<feature type="transmembrane region" description="Helical" evidence="2">
    <location>
        <begin position="452"/>
        <end position="479"/>
    </location>
</feature>
<reference evidence="4" key="1">
    <citation type="submission" date="2016-10" db="EMBL/GenBank/DDBJ databases">
        <authorList>
            <person name="de Groot N.N."/>
        </authorList>
    </citation>
    <scope>NUCLEOTIDE SEQUENCE [LARGE SCALE GENOMIC DNA]</scope>
    <source>
        <strain evidence="4">CGMCC 1.10697</strain>
    </source>
</reference>
<evidence type="ECO:0000256" key="1">
    <source>
        <dbReference type="SAM" id="MobiDB-lite"/>
    </source>
</evidence>
<feature type="transmembrane region" description="Helical" evidence="2">
    <location>
        <begin position="383"/>
        <end position="400"/>
    </location>
</feature>
<dbReference type="InterPro" id="IPR018674">
    <property type="entry name" value="DUF2142_membrane"/>
</dbReference>